<dbReference type="InterPro" id="IPR041122">
    <property type="entry name" value="RecJ_OB"/>
</dbReference>
<dbReference type="GO" id="GO:0006281">
    <property type="term" value="P:DNA repair"/>
    <property type="evidence" value="ECO:0007669"/>
    <property type="project" value="InterPro"/>
</dbReference>
<dbReference type="GO" id="GO:0006310">
    <property type="term" value="P:DNA recombination"/>
    <property type="evidence" value="ECO:0007669"/>
    <property type="project" value="InterPro"/>
</dbReference>
<keyword evidence="4" id="KW-0378">Hydrolase</keyword>
<dbReference type="InterPro" id="IPR038763">
    <property type="entry name" value="DHH_sf"/>
</dbReference>
<evidence type="ECO:0000256" key="3">
    <source>
        <dbReference type="ARBA" id="ARBA00022722"/>
    </source>
</evidence>
<keyword evidence="5 10" id="KW-0269">Exonuclease</keyword>
<evidence type="ECO:0000259" key="9">
    <source>
        <dbReference type="Pfam" id="PF17768"/>
    </source>
</evidence>
<dbReference type="InterPro" id="IPR001667">
    <property type="entry name" value="DDH_dom"/>
</dbReference>
<evidence type="ECO:0000259" key="7">
    <source>
        <dbReference type="Pfam" id="PF02272"/>
    </source>
</evidence>
<dbReference type="GO" id="GO:0008409">
    <property type="term" value="F:5'-3' exonuclease activity"/>
    <property type="evidence" value="ECO:0007669"/>
    <property type="project" value="InterPro"/>
</dbReference>
<dbReference type="InterPro" id="IPR051673">
    <property type="entry name" value="SSDNA_exonuclease_RecJ"/>
</dbReference>
<dbReference type="Gene3D" id="3.10.310.30">
    <property type="match status" value="1"/>
</dbReference>
<dbReference type="EMBL" id="QFCR01000001">
    <property type="protein sequence ID" value="TNK91186.1"/>
    <property type="molecule type" value="Genomic_DNA"/>
</dbReference>
<dbReference type="RefSeq" id="WP_056957503.1">
    <property type="nucleotide sequence ID" value="NZ_BAAAXT010000002.1"/>
</dbReference>
<evidence type="ECO:0000256" key="2">
    <source>
        <dbReference type="ARBA" id="ARBA00019841"/>
    </source>
</evidence>
<dbReference type="SUPFAM" id="SSF64182">
    <property type="entry name" value="DHH phosphoesterases"/>
    <property type="match status" value="1"/>
</dbReference>
<dbReference type="NCBIfam" id="TIGR00644">
    <property type="entry name" value="recJ"/>
    <property type="match status" value="1"/>
</dbReference>
<keyword evidence="3" id="KW-0540">Nuclease</keyword>
<comment type="caution">
    <text evidence="10">The sequence shown here is derived from an EMBL/GenBank/DDBJ whole genome shotgun (WGS) entry which is preliminary data.</text>
</comment>
<dbReference type="Pfam" id="PF01368">
    <property type="entry name" value="DHH"/>
    <property type="match status" value="1"/>
</dbReference>
<dbReference type="PANTHER" id="PTHR30255">
    <property type="entry name" value="SINGLE-STRANDED-DNA-SPECIFIC EXONUCLEASE RECJ"/>
    <property type="match status" value="1"/>
</dbReference>
<evidence type="ECO:0000256" key="1">
    <source>
        <dbReference type="ARBA" id="ARBA00005915"/>
    </source>
</evidence>
<dbReference type="InterPro" id="IPR003156">
    <property type="entry name" value="DHHA1_dom"/>
</dbReference>
<evidence type="ECO:0000313" key="11">
    <source>
        <dbReference type="Proteomes" id="UP000313312"/>
    </source>
</evidence>
<dbReference type="PANTHER" id="PTHR30255:SF2">
    <property type="entry name" value="SINGLE-STRANDED-DNA-SPECIFIC EXONUCLEASE RECJ"/>
    <property type="match status" value="1"/>
</dbReference>
<dbReference type="Pfam" id="PF17768">
    <property type="entry name" value="RecJ_OB"/>
    <property type="match status" value="1"/>
</dbReference>
<dbReference type="GO" id="GO:0003676">
    <property type="term" value="F:nucleic acid binding"/>
    <property type="evidence" value="ECO:0007669"/>
    <property type="project" value="InterPro"/>
</dbReference>
<evidence type="ECO:0000259" key="8">
    <source>
        <dbReference type="Pfam" id="PF10141"/>
    </source>
</evidence>
<gene>
    <name evidence="10" type="primary">recJ</name>
    <name evidence="10" type="ORF">DID87_00445</name>
</gene>
<evidence type="ECO:0000259" key="6">
    <source>
        <dbReference type="Pfam" id="PF01368"/>
    </source>
</evidence>
<proteinExistence type="inferred from homology"/>
<dbReference type="AlphaFoldDB" id="A0A5C4TKP9"/>
<evidence type="ECO:0000256" key="4">
    <source>
        <dbReference type="ARBA" id="ARBA00022801"/>
    </source>
</evidence>
<sequence length="772" mass="86144">MLSSKYDWQIKANHAKPKQIEDLASQLGISQLIAQLLINRGYDNSDKIRHFLSPDTSDLYDPFLLHDMDKAVERIQMAVSEGEKITIYGDYDADGLTSTSIMYETLQEIGANVNYYIPNRFDDGYGPNIDAYRKIISDGTTLIVTVDNGVSGFDAIEEANKLGCDVVITDHHELPKKLPNAYAIVHADLSPDYPFKYLSGAGIAFKVATALNDEIPQEKIDLAAIGTVADLVSMTGENRAIVQFGLNVIHLTERPGLKSLIKHAKLKLPKISEEDIGFKIAPSLNALGRMGDASSGVELLTTNDEVQADKLAKITEKKNEQRKELVAQIAVEAEQQAETPENLKRKILIIAGKAWQTGVLGIVASRISDKYHKPTVVLGIDETTGVAKGSGRSIAGFDLFKALDRSRDQMVAFGGHEMAVGLTISLDKIKEVSNNIEQVATEEKLDINHKPILIIDYEVNADDINDHLYEDLSVLSPFGVDNPKPEFAIKPNNLSSISAIGADKSHLKFEILGYHSKIGAIDFGVGSELREIQKLSNNLKVAGTLGKNEFRGRTNLQIMVDDLKVDGCVVIDQRTNKLVQQMFKQPGEYVFFNEKLKNKLTGYLNDESTAILANQIDSKNPHKKIIIVDCPKNIDDFKTLINKIDAHEIVLYLYKPQQLRSFGMPKREQYAKLFKFVNVHQNVKLNQHLKEMCKDLKIDQTSLVFMIKVFDELGFVTIQDGIMNKVDNPNKHPLSSASTYKQREQEIELENQLISLNQNALINLIQEMQNKQ</sequence>
<dbReference type="Pfam" id="PF02272">
    <property type="entry name" value="DHHA1"/>
    <property type="match status" value="1"/>
</dbReference>
<comment type="similarity">
    <text evidence="1">Belongs to the RecJ family.</text>
</comment>
<feature type="domain" description="Single-stranded-DNA-specific exonuclease RecJ C-terminal" evidence="8">
    <location>
        <begin position="570"/>
        <end position="761"/>
    </location>
</feature>
<feature type="domain" description="RecJ OB" evidence="9">
    <location>
        <begin position="455"/>
        <end position="562"/>
    </location>
</feature>
<organism evidence="10 11">
    <name type="scientific">Fructilactobacillus sanfranciscensis</name>
    <name type="common">Lactobacillus sanfranciscensis</name>
    <dbReference type="NCBI Taxonomy" id="1625"/>
    <lineage>
        <taxon>Bacteria</taxon>
        <taxon>Bacillati</taxon>
        <taxon>Bacillota</taxon>
        <taxon>Bacilli</taxon>
        <taxon>Lactobacillales</taxon>
        <taxon>Lactobacillaceae</taxon>
        <taxon>Fructilactobacillus</taxon>
    </lineage>
</organism>
<reference evidence="10 11" key="1">
    <citation type="submission" date="2018-05" db="EMBL/GenBank/DDBJ databases">
        <title>Lactobacillus sanfranciscensis Ah4 draft denome sequence.</title>
        <authorList>
            <person name="Zhang G."/>
        </authorList>
    </citation>
    <scope>NUCLEOTIDE SEQUENCE [LARGE SCALE GENOMIC DNA]</scope>
    <source>
        <strain evidence="10 11">Ah4</strain>
    </source>
</reference>
<protein>
    <recommendedName>
        <fullName evidence="2">Single-stranded-DNA-specific exonuclease RecJ</fullName>
    </recommendedName>
</protein>
<dbReference type="Gene3D" id="3.90.1640.30">
    <property type="match status" value="1"/>
</dbReference>
<dbReference type="InterPro" id="IPR004610">
    <property type="entry name" value="RecJ"/>
</dbReference>
<feature type="domain" description="DDH" evidence="6">
    <location>
        <begin position="84"/>
        <end position="227"/>
    </location>
</feature>
<feature type="domain" description="DHHA1" evidence="7">
    <location>
        <begin position="347"/>
        <end position="440"/>
    </location>
</feature>
<accession>A0A5C4TKP9</accession>
<name>A0A5C4TKP9_FRUSA</name>
<dbReference type="InterPro" id="IPR018779">
    <property type="entry name" value="RecJ_C"/>
</dbReference>
<dbReference type="Pfam" id="PF10141">
    <property type="entry name" value="ssDNA-exonuc_C"/>
    <property type="match status" value="1"/>
</dbReference>
<evidence type="ECO:0000256" key="5">
    <source>
        <dbReference type="ARBA" id="ARBA00022839"/>
    </source>
</evidence>
<evidence type="ECO:0000313" key="10">
    <source>
        <dbReference type="EMBL" id="TNK91186.1"/>
    </source>
</evidence>
<dbReference type="Proteomes" id="UP000313312">
    <property type="component" value="Unassembled WGS sequence"/>
</dbReference>